<dbReference type="InterPro" id="IPR000847">
    <property type="entry name" value="LysR_HTH_N"/>
</dbReference>
<keyword evidence="7" id="KW-1185">Reference proteome</keyword>
<dbReference type="InterPro" id="IPR036390">
    <property type="entry name" value="WH_DNA-bd_sf"/>
</dbReference>
<dbReference type="Pfam" id="PF03466">
    <property type="entry name" value="LysR_substrate"/>
    <property type="match status" value="1"/>
</dbReference>
<evidence type="ECO:0000313" key="6">
    <source>
        <dbReference type="EMBL" id="MDJ1157615.1"/>
    </source>
</evidence>
<dbReference type="InterPro" id="IPR036388">
    <property type="entry name" value="WH-like_DNA-bd_sf"/>
</dbReference>
<dbReference type="InterPro" id="IPR005119">
    <property type="entry name" value="LysR_subst-bd"/>
</dbReference>
<organism evidence="6 7">
    <name type="scientific">Chelatococcus albus</name>
    <dbReference type="NCBI Taxonomy" id="3047466"/>
    <lineage>
        <taxon>Bacteria</taxon>
        <taxon>Pseudomonadati</taxon>
        <taxon>Pseudomonadota</taxon>
        <taxon>Alphaproteobacteria</taxon>
        <taxon>Hyphomicrobiales</taxon>
        <taxon>Chelatococcaceae</taxon>
        <taxon>Chelatococcus</taxon>
    </lineage>
</organism>
<dbReference type="Gene3D" id="1.10.10.10">
    <property type="entry name" value="Winged helix-like DNA-binding domain superfamily/Winged helix DNA-binding domain"/>
    <property type="match status" value="1"/>
</dbReference>
<dbReference type="SUPFAM" id="SSF53850">
    <property type="entry name" value="Periplasmic binding protein-like II"/>
    <property type="match status" value="1"/>
</dbReference>
<evidence type="ECO:0000256" key="3">
    <source>
        <dbReference type="ARBA" id="ARBA00023125"/>
    </source>
</evidence>
<dbReference type="PROSITE" id="PS50931">
    <property type="entry name" value="HTH_LYSR"/>
    <property type="match status" value="1"/>
</dbReference>
<keyword evidence="3" id="KW-0238">DNA-binding</keyword>
<evidence type="ECO:0000256" key="4">
    <source>
        <dbReference type="ARBA" id="ARBA00023163"/>
    </source>
</evidence>
<dbReference type="Gene3D" id="3.40.190.10">
    <property type="entry name" value="Periplasmic binding protein-like II"/>
    <property type="match status" value="1"/>
</dbReference>
<protein>
    <submittedName>
        <fullName evidence="6">LysR family transcriptional regulator</fullName>
    </submittedName>
</protein>
<evidence type="ECO:0000259" key="5">
    <source>
        <dbReference type="PROSITE" id="PS50931"/>
    </source>
</evidence>
<reference evidence="6 7" key="1">
    <citation type="submission" date="2023-05" db="EMBL/GenBank/DDBJ databases">
        <title>Chelatococcus sp. nov., a moderately thermophilic bacterium isolated from hot spring microbial mat.</title>
        <authorList>
            <person name="Hu C.-J."/>
            <person name="Li W.-J."/>
        </authorList>
    </citation>
    <scope>NUCLEOTIDE SEQUENCE [LARGE SCALE GENOMIC DNA]</scope>
    <source>
        <strain evidence="6 7">SYSU G07232</strain>
    </source>
</reference>
<evidence type="ECO:0000256" key="1">
    <source>
        <dbReference type="ARBA" id="ARBA00009437"/>
    </source>
</evidence>
<comment type="similarity">
    <text evidence="1">Belongs to the LysR transcriptional regulatory family.</text>
</comment>
<sequence length="180" mass="19713">MSLTFRRIECFLGVGDAASFSRAAIVLGVTQSALSRHIKALEGDLGGQLFDRNGRGVRLTEQGRLFHERARDVHENLQSARRELGKVGSNQCIIALTPTFLRFISALVVRTLAERVPHMRVRLVEALSSHILEWLASGRVDLALIYDTSAAHGQQTATSSSLSEAEAERLFAAIECQEAA</sequence>
<comment type="caution">
    <text evidence="6">The sequence shown here is derived from an EMBL/GenBank/DDBJ whole genome shotgun (WGS) entry which is preliminary data.</text>
</comment>
<dbReference type="PANTHER" id="PTHR30346">
    <property type="entry name" value="TRANSCRIPTIONAL DUAL REGULATOR HCAR-RELATED"/>
    <property type="match status" value="1"/>
</dbReference>
<accession>A0ABT7AET1</accession>
<dbReference type="PANTHER" id="PTHR30346:SF0">
    <property type="entry name" value="HCA OPERON TRANSCRIPTIONAL ACTIVATOR HCAR"/>
    <property type="match status" value="1"/>
</dbReference>
<feature type="domain" description="HTH lysR-type" evidence="5">
    <location>
        <begin position="3"/>
        <end position="60"/>
    </location>
</feature>
<evidence type="ECO:0000313" key="7">
    <source>
        <dbReference type="Proteomes" id="UP001321492"/>
    </source>
</evidence>
<dbReference type="Proteomes" id="UP001321492">
    <property type="component" value="Unassembled WGS sequence"/>
</dbReference>
<gene>
    <name evidence="6" type="ORF">QNA08_05135</name>
</gene>
<dbReference type="EMBL" id="JASJEV010000002">
    <property type="protein sequence ID" value="MDJ1157615.1"/>
    <property type="molecule type" value="Genomic_DNA"/>
</dbReference>
<dbReference type="Pfam" id="PF00126">
    <property type="entry name" value="HTH_1"/>
    <property type="match status" value="1"/>
</dbReference>
<evidence type="ECO:0000256" key="2">
    <source>
        <dbReference type="ARBA" id="ARBA00023015"/>
    </source>
</evidence>
<dbReference type="SUPFAM" id="SSF46785">
    <property type="entry name" value="Winged helix' DNA-binding domain"/>
    <property type="match status" value="1"/>
</dbReference>
<keyword evidence="2" id="KW-0805">Transcription regulation</keyword>
<dbReference type="PRINTS" id="PR00039">
    <property type="entry name" value="HTHLYSR"/>
</dbReference>
<keyword evidence="4" id="KW-0804">Transcription</keyword>
<proteinExistence type="inferred from homology"/>
<dbReference type="RefSeq" id="WP_283739596.1">
    <property type="nucleotide sequence ID" value="NZ_JASJEV010000002.1"/>
</dbReference>
<name>A0ABT7AET1_9HYPH</name>